<evidence type="ECO:0000256" key="1">
    <source>
        <dbReference type="SAM" id="MobiDB-lite"/>
    </source>
</evidence>
<dbReference type="AlphaFoldDB" id="A0AAD3R5K6"/>
<proteinExistence type="predicted"/>
<keyword evidence="4" id="KW-1185">Reference proteome</keyword>
<organism evidence="3 4">
    <name type="scientific">Lates japonicus</name>
    <name type="common">Japanese lates</name>
    <dbReference type="NCBI Taxonomy" id="270547"/>
    <lineage>
        <taxon>Eukaryota</taxon>
        <taxon>Metazoa</taxon>
        <taxon>Chordata</taxon>
        <taxon>Craniata</taxon>
        <taxon>Vertebrata</taxon>
        <taxon>Euteleostomi</taxon>
        <taxon>Actinopterygii</taxon>
        <taxon>Neopterygii</taxon>
        <taxon>Teleostei</taxon>
        <taxon>Neoteleostei</taxon>
        <taxon>Acanthomorphata</taxon>
        <taxon>Carangaria</taxon>
        <taxon>Carangaria incertae sedis</taxon>
        <taxon>Centropomidae</taxon>
        <taxon>Lates</taxon>
    </lineage>
</organism>
<gene>
    <name evidence="2" type="ORF">AKAME5_002814900</name>
    <name evidence="3" type="ORF">AKAME5_002861500</name>
</gene>
<comment type="caution">
    <text evidence="3">The sequence shown here is derived from an EMBL/GenBank/DDBJ whole genome shotgun (WGS) entry which is preliminary data.</text>
</comment>
<feature type="region of interest" description="Disordered" evidence="1">
    <location>
        <begin position="88"/>
        <end position="111"/>
    </location>
</feature>
<protein>
    <submittedName>
        <fullName evidence="3">Protein ITPRID2 isoform X1</fullName>
    </submittedName>
</protein>
<dbReference type="Proteomes" id="UP001279410">
    <property type="component" value="Unassembled WGS sequence"/>
</dbReference>
<name>A0AAD3R5K6_LATJO</name>
<reference evidence="3" key="1">
    <citation type="submission" date="2022-08" db="EMBL/GenBank/DDBJ databases">
        <title>Genome sequencing of akame (Lates japonicus).</title>
        <authorList>
            <person name="Hashiguchi Y."/>
            <person name="Takahashi H."/>
        </authorList>
    </citation>
    <scope>NUCLEOTIDE SEQUENCE</scope>
    <source>
        <strain evidence="3">Kochi</strain>
    </source>
</reference>
<evidence type="ECO:0000313" key="2">
    <source>
        <dbReference type="EMBL" id="GLD51697.1"/>
    </source>
</evidence>
<sequence length="137" mass="14699">MPQIPGRGRGRRGIPLQRSSSLPSSLLSPSRIVSSVRIQFGREKRGGQGGRPLQGDATSSSSSPWDLRHLTGLRVDLQPSPAQLILFGSVQSTEDRRRGGGGGGGGRANQLSIHSDHKPCLLVWLYQQTTKACPHPT</sequence>
<dbReference type="EMBL" id="BRZM01003706">
    <property type="protein sequence ID" value="GLD51697.1"/>
    <property type="molecule type" value="Genomic_DNA"/>
</dbReference>
<evidence type="ECO:0000313" key="4">
    <source>
        <dbReference type="Proteomes" id="UP001279410"/>
    </source>
</evidence>
<dbReference type="EMBL" id="BRZM01004276">
    <property type="protein sequence ID" value="GLD56011.1"/>
    <property type="molecule type" value="Genomic_DNA"/>
</dbReference>
<feature type="region of interest" description="Disordered" evidence="1">
    <location>
        <begin position="1"/>
        <end position="65"/>
    </location>
</feature>
<accession>A0AAD3R5K6</accession>
<evidence type="ECO:0000313" key="3">
    <source>
        <dbReference type="EMBL" id="GLD56011.1"/>
    </source>
</evidence>
<feature type="compositionally biased region" description="Low complexity" evidence="1">
    <location>
        <begin position="13"/>
        <end position="39"/>
    </location>
</feature>